<dbReference type="RefSeq" id="WP_394319209.1">
    <property type="nucleotide sequence ID" value="NZ_JBHMQV010000009.1"/>
</dbReference>
<dbReference type="Proteomes" id="UP001589887">
    <property type="component" value="Unassembled WGS sequence"/>
</dbReference>
<accession>A0ABV6TG42</accession>
<sequence>MDGLVGQLLSTAPIVRGKFNLDHHGALQRPSPLTLEQVAEAHFQRLDTFTAQARARQRAQRPTTNAPASPAFSASVPPAAGASARRR</sequence>
<evidence type="ECO:0000313" key="3">
    <source>
        <dbReference type="Proteomes" id="UP001589887"/>
    </source>
</evidence>
<evidence type="ECO:0000313" key="2">
    <source>
        <dbReference type="EMBL" id="MFC0844750.1"/>
    </source>
</evidence>
<feature type="region of interest" description="Disordered" evidence="1">
    <location>
        <begin position="52"/>
        <end position="87"/>
    </location>
</feature>
<feature type="compositionally biased region" description="Low complexity" evidence="1">
    <location>
        <begin position="66"/>
        <end position="87"/>
    </location>
</feature>
<keyword evidence="3" id="KW-1185">Reference proteome</keyword>
<reference evidence="2 3" key="1">
    <citation type="submission" date="2024-09" db="EMBL/GenBank/DDBJ databases">
        <authorList>
            <person name="Sun Q."/>
            <person name="Mori K."/>
        </authorList>
    </citation>
    <scope>NUCLEOTIDE SEQUENCE [LARGE SCALE GENOMIC DNA]</scope>
    <source>
        <strain evidence="2 3">JCM 4557</strain>
    </source>
</reference>
<name>A0ABV6TG42_9ACTN</name>
<evidence type="ECO:0000256" key="1">
    <source>
        <dbReference type="SAM" id="MobiDB-lite"/>
    </source>
</evidence>
<gene>
    <name evidence="2" type="ORF">ACFH04_13680</name>
</gene>
<dbReference type="EMBL" id="JBHMQV010000009">
    <property type="protein sequence ID" value="MFC0844750.1"/>
    <property type="molecule type" value="Genomic_DNA"/>
</dbReference>
<proteinExistence type="predicted"/>
<protein>
    <submittedName>
        <fullName evidence="2">Uncharacterized protein</fullName>
    </submittedName>
</protein>
<organism evidence="2 3">
    <name type="scientific">Streptomyces noboritoensis</name>
    <dbReference type="NCBI Taxonomy" id="67337"/>
    <lineage>
        <taxon>Bacteria</taxon>
        <taxon>Bacillati</taxon>
        <taxon>Actinomycetota</taxon>
        <taxon>Actinomycetes</taxon>
        <taxon>Kitasatosporales</taxon>
        <taxon>Streptomycetaceae</taxon>
        <taxon>Streptomyces</taxon>
    </lineage>
</organism>
<comment type="caution">
    <text evidence="2">The sequence shown here is derived from an EMBL/GenBank/DDBJ whole genome shotgun (WGS) entry which is preliminary data.</text>
</comment>